<feature type="transmembrane region" description="Helical" evidence="1">
    <location>
        <begin position="152"/>
        <end position="173"/>
    </location>
</feature>
<keyword evidence="1" id="KW-0812">Transmembrane</keyword>
<keyword evidence="1" id="KW-0472">Membrane</keyword>
<dbReference type="EMBL" id="VSSQ01044886">
    <property type="protein sequence ID" value="MPM98755.1"/>
    <property type="molecule type" value="Genomic_DNA"/>
</dbReference>
<dbReference type="Gene3D" id="3.40.50.12090">
    <property type="match status" value="1"/>
</dbReference>
<dbReference type="Pfam" id="PF04122">
    <property type="entry name" value="CW_binding_2"/>
    <property type="match status" value="1"/>
</dbReference>
<accession>A0A645EB95</accession>
<dbReference type="AlphaFoldDB" id="A0A645EB95"/>
<evidence type="ECO:0000313" key="2">
    <source>
        <dbReference type="EMBL" id="MPM98755.1"/>
    </source>
</evidence>
<evidence type="ECO:0000256" key="1">
    <source>
        <dbReference type="SAM" id="Phobius"/>
    </source>
</evidence>
<sequence>MPILLQNKSDRKEILKFLKENNIKKVYLTGSEDVFSEAFVKMLKDDKYGIKAEVVRLNGEDRYETNKDIINEFYQTDKLDNIYVLRSGIYNYADFLNALALSPIAARENTPILYSSDSLQKTEQEFLEKNNIRDITEVGFELIRPRIISEKAVSSISAIAIVVLWILALRRIIFKR</sequence>
<reference evidence="2" key="1">
    <citation type="submission" date="2019-08" db="EMBL/GenBank/DDBJ databases">
        <authorList>
            <person name="Kucharzyk K."/>
            <person name="Murdoch R.W."/>
            <person name="Higgins S."/>
            <person name="Loffler F."/>
        </authorList>
    </citation>
    <scope>NUCLEOTIDE SEQUENCE</scope>
</reference>
<gene>
    <name evidence="2" type="ORF">SDC9_145945</name>
</gene>
<dbReference type="InterPro" id="IPR007253">
    <property type="entry name" value="Cell_wall-bd_2"/>
</dbReference>
<protein>
    <submittedName>
        <fullName evidence="2">Uncharacterized protein</fullName>
    </submittedName>
</protein>
<organism evidence="2">
    <name type="scientific">bioreactor metagenome</name>
    <dbReference type="NCBI Taxonomy" id="1076179"/>
    <lineage>
        <taxon>unclassified sequences</taxon>
        <taxon>metagenomes</taxon>
        <taxon>ecological metagenomes</taxon>
    </lineage>
</organism>
<keyword evidence="1" id="KW-1133">Transmembrane helix</keyword>
<name>A0A645EB95_9ZZZZ</name>
<proteinExistence type="predicted"/>
<comment type="caution">
    <text evidence="2">The sequence shown here is derived from an EMBL/GenBank/DDBJ whole genome shotgun (WGS) entry which is preliminary data.</text>
</comment>